<feature type="compositionally biased region" description="Basic and acidic residues" evidence="1">
    <location>
        <begin position="78"/>
        <end position="93"/>
    </location>
</feature>
<evidence type="ECO:0000256" key="1">
    <source>
        <dbReference type="SAM" id="MobiDB-lite"/>
    </source>
</evidence>
<accession>A0A1U7EW90</accession>
<reference evidence="2 3" key="1">
    <citation type="journal article" date="2005" name="Genome Res.">
        <title>Living with two extremes: conclusions from the genome sequence of Natronomonas pharaonis.</title>
        <authorList>
            <person name="Falb M."/>
            <person name="Pfeiffer F."/>
            <person name="Palm P."/>
            <person name="Rodewald K."/>
            <person name="Hickmann V."/>
            <person name="Tittor J."/>
            <person name="Oesterhelt D."/>
        </authorList>
    </citation>
    <scope>NUCLEOTIDE SEQUENCE [LARGE SCALE GENOMIC DNA]</scope>
    <source>
        <strain evidence="3">ATCC 35678 / DSM 2160 / CIP 103997 / JCM 8858 / NBRC 14720 / NCIMB 2260 / Gabara</strain>
    </source>
</reference>
<name>A0A1U7EW90_NATPD</name>
<dbReference type="KEGG" id="nph:NP_2504A"/>
<gene>
    <name evidence="2" type="ordered locus">NP_2504A</name>
</gene>
<feature type="compositionally biased region" description="Polar residues" evidence="1">
    <location>
        <begin position="95"/>
        <end position="104"/>
    </location>
</feature>
<dbReference type="AlphaFoldDB" id="A0A1U7EW90"/>
<proteinExistence type="predicted"/>
<dbReference type="EMBL" id="CR936257">
    <property type="protein sequence ID" value="CAI49343.1"/>
    <property type="molecule type" value="Genomic_DNA"/>
</dbReference>
<evidence type="ECO:0000313" key="2">
    <source>
        <dbReference type="EMBL" id="CAI49343.1"/>
    </source>
</evidence>
<dbReference type="Proteomes" id="UP000002698">
    <property type="component" value="Chromosome"/>
</dbReference>
<keyword evidence="3" id="KW-1185">Reference proteome</keyword>
<protein>
    <submittedName>
        <fullName evidence="2">Uncharacterized protein</fullName>
    </submittedName>
</protein>
<feature type="region of interest" description="Disordered" evidence="1">
    <location>
        <begin position="78"/>
        <end position="104"/>
    </location>
</feature>
<organism evidence="2 3">
    <name type="scientific">Natronomonas pharaonis (strain ATCC 35678 / DSM 2160 / CIP 103997 / JCM 8858 / NBRC 14720 / NCIMB 2260 / Gabara)</name>
    <name type="common">Halobacterium pharaonis</name>
    <dbReference type="NCBI Taxonomy" id="348780"/>
    <lineage>
        <taxon>Archaea</taxon>
        <taxon>Methanobacteriati</taxon>
        <taxon>Methanobacteriota</taxon>
        <taxon>Stenosarchaea group</taxon>
        <taxon>Halobacteria</taxon>
        <taxon>Halobacteriales</taxon>
        <taxon>Natronomonadaceae</taxon>
        <taxon>Natronomonas</taxon>
    </lineage>
</organism>
<dbReference type="EnsemblBacteria" id="CAI49343">
    <property type="protein sequence ID" value="CAI49343"/>
    <property type="gene ID" value="NP_2504A"/>
</dbReference>
<dbReference type="STRING" id="348780.NP_2504A"/>
<dbReference type="HOGENOM" id="CLU_2243938_0_0_2"/>
<evidence type="ECO:0000313" key="3">
    <source>
        <dbReference type="Proteomes" id="UP000002698"/>
    </source>
</evidence>
<sequence length="104" mass="10300">MRIVPSALGAVKLLIALLFVLIGTVSLAFAGGVVGTGIGPVDDAGDAVVAAAGSAGEAVDEALSAPPAADIEPAVADEVRETRAEHGQSDIRSSDLLQTAAQEH</sequence>